<evidence type="ECO:0000259" key="1">
    <source>
        <dbReference type="Pfam" id="PF13966"/>
    </source>
</evidence>
<gene>
    <name evidence="2" type="ORF">R1sor_008281</name>
</gene>
<sequence>MAASSKLALKMANVTGAFQQGEIQLLAAAMKAARIRYINAFQPQTTIKNMLLTAGVTLNPETIAVLEKWDSIFPREQAHDTAWSETGGWAWGSNLPKGNKCWKQTTKEWRNLLYSNKDDTGKLNSKWELQQTTVQWKQMWKCLWSGPAQIRTKIRTWRFLRGGYFTNAKAKSWGLGDGTCARCTTEQETYLHAIWACPAITQRAKWAFWLLTNQSTTDYSTGEQLMQLFDRALHQHRNNPAPLILMLAILRVNWAERNEAQFKQKKTFRGVQPILRETSTEIEVAGSTKGMSQHRKDVFGSDFFVVPRLPRLLSPHLLRSWLSWSSRIISSVDHGALESISCEFLASEPTLPGENLPLDEDKRTRLSEMLHIITRGWVGPSEEDHETGRGSRQIRTFDKVESLILAMLDT</sequence>
<dbReference type="EMBL" id="JBJQOH010000003">
    <property type="protein sequence ID" value="KAL3694630.1"/>
    <property type="molecule type" value="Genomic_DNA"/>
</dbReference>
<dbReference type="Pfam" id="PF13966">
    <property type="entry name" value="zf-RVT"/>
    <property type="match status" value="1"/>
</dbReference>
<feature type="domain" description="Reverse transcriptase zinc-binding" evidence="1">
    <location>
        <begin position="124"/>
        <end position="200"/>
    </location>
</feature>
<dbReference type="AlphaFoldDB" id="A0ABD3HWJ0"/>
<proteinExistence type="predicted"/>
<evidence type="ECO:0000313" key="2">
    <source>
        <dbReference type="EMBL" id="KAL3694630.1"/>
    </source>
</evidence>
<comment type="caution">
    <text evidence="2">The sequence shown here is derived from an EMBL/GenBank/DDBJ whole genome shotgun (WGS) entry which is preliminary data.</text>
</comment>
<dbReference type="Proteomes" id="UP001633002">
    <property type="component" value="Unassembled WGS sequence"/>
</dbReference>
<keyword evidence="3" id="KW-1185">Reference proteome</keyword>
<organism evidence="2 3">
    <name type="scientific">Riccia sorocarpa</name>
    <dbReference type="NCBI Taxonomy" id="122646"/>
    <lineage>
        <taxon>Eukaryota</taxon>
        <taxon>Viridiplantae</taxon>
        <taxon>Streptophyta</taxon>
        <taxon>Embryophyta</taxon>
        <taxon>Marchantiophyta</taxon>
        <taxon>Marchantiopsida</taxon>
        <taxon>Marchantiidae</taxon>
        <taxon>Marchantiales</taxon>
        <taxon>Ricciaceae</taxon>
        <taxon>Riccia</taxon>
    </lineage>
</organism>
<evidence type="ECO:0000313" key="3">
    <source>
        <dbReference type="Proteomes" id="UP001633002"/>
    </source>
</evidence>
<accession>A0ABD3HWJ0</accession>
<protein>
    <recommendedName>
        <fullName evidence="1">Reverse transcriptase zinc-binding domain-containing protein</fullName>
    </recommendedName>
</protein>
<name>A0ABD3HWJ0_9MARC</name>
<dbReference type="InterPro" id="IPR026960">
    <property type="entry name" value="RVT-Znf"/>
</dbReference>
<reference evidence="2 3" key="1">
    <citation type="submission" date="2024-09" db="EMBL/GenBank/DDBJ databases">
        <title>Chromosome-scale assembly of Riccia sorocarpa.</title>
        <authorList>
            <person name="Paukszto L."/>
        </authorList>
    </citation>
    <scope>NUCLEOTIDE SEQUENCE [LARGE SCALE GENOMIC DNA]</scope>
    <source>
        <strain evidence="2">LP-2024</strain>
        <tissue evidence="2">Aerial parts of the thallus</tissue>
    </source>
</reference>